<dbReference type="InterPro" id="IPR010730">
    <property type="entry name" value="HET"/>
</dbReference>
<evidence type="ECO:0000313" key="2">
    <source>
        <dbReference type="EMBL" id="OSS45404.1"/>
    </source>
</evidence>
<dbReference type="PANTHER" id="PTHR24148:SF73">
    <property type="entry name" value="HET DOMAIN PROTEIN (AFU_ORTHOLOGUE AFUA_8G01020)"/>
    <property type="match status" value="1"/>
</dbReference>
<dbReference type="Pfam" id="PF06985">
    <property type="entry name" value="HET"/>
    <property type="match status" value="1"/>
</dbReference>
<dbReference type="EMBL" id="KZ107854">
    <property type="protein sequence ID" value="OSS45404.1"/>
    <property type="molecule type" value="Genomic_DNA"/>
</dbReference>
<keyword evidence="3" id="KW-1185">Reference proteome</keyword>
<protein>
    <recommendedName>
        <fullName evidence="1">Heterokaryon incompatibility domain-containing protein</fullName>
    </recommendedName>
</protein>
<evidence type="ECO:0000313" key="3">
    <source>
        <dbReference type="Proteomes" id="UP000193240"/>
    </source>
</evidence>
<dbReference type="OMA" id="ESEIRCH"/>
<dbReference type="AlphaFoldDB" id="A0A1Y2LN52"/>
<dbReference type="STRING" id="105696.A0A1Y2LN52"/>
<dbReference type="InParanoid" id="A0A1Y2LN52"/>
<name>A0A1Y2LN52_EPING</name>
<reference evidence="2 3" key="1">
    <citation type="journal article" date="2017" name="Genome Announc.">
        <title>Genome sequence of the saprophytic ascomycete Epicoccum nigrum ICMP 19927 strain isolated from New Zealand.</title>
        <authorList>
            <person name="Fokin M."/>
            <person name="Fleetwood D."/>
            <person name="Weir B.S."/>
            <person name="Villas-Boas S.G."/>
        </authorList>
    </citation>
    <scope>NUCLEOTIDE SEQUENCE [LARGE SCALE GENOMIC DNA]</scope>
    <source>
        <strain evidence="2 3">ICMP 19927</strain>
    </source>
</reference>
<dbReference type="PANTHER" id="PTHR24148">
    <property type="entry name" value="ANKYRIN REPEAT DOMAIN-CONTAINING PROTEIN 39 HOMOLOG-RELATED"/>
    <property type="match status" value="1"/>
</dbReference>
<feature type="domain" description="Heterokaryon incompatibility" evidence="1">
    <location>
        <begin position="52"/>
        <end position="223"/>
    </location>
</feature>
<proteinExistence type="predicted"/>
<accession>A0A1Y2LN52</accession>
<dbReference type="Proteomes" id="UP000193240">
    <property type="component" value="Unassembled WGS sequence"/>
</dbReference>
<dbReference type="InterPro" id="IPR052895">
    <property type="entry name" value="HetReg/Transcr_Mod"/>
</dbReference>
<gene>
    <name evidence="2" type="ORF">B5807_10422</name>
</gene>
<organism evidence="2 3">
    <name type="scientific">Epicoccum nigrum</name>
    <name type="common">Soil fungus</name>
    <name type="synonym">Epicoccum purpurascens</name>
    <dbReference type="NCBI Taxonomy" id="105696"/>
    <lineage>
        <taxon>Eukaryota</taxon>
        <taxon>Fungi</taxon>
        <taxon>Dikarya</taxon>
        <taxon>Ascomycota</taxon>
        <taxon>Pezizomycotina</taxon>
        <taxon>Dothideomycetes</taxon>
        <taxon>Pleosporomycetidae</taxon>
        <taxon>Pleosporales</taxon>
        <taxon>Pleosporineae</taxon>
        <taxon>Didymellaceae</taxon>
        <taxon>Epicoccum</taxon>
    </lineage>
</organism>
<evidence type="ECO:0000259" key="1">
    <source>
        <dbReference type="Pfam" id="PF06985"/>
    </source>
</evidence>
<sequence length="269" mass="30713">MTSTYDNVPLVYGADTNIRLITRLPGPALYDGNETKVNCKFQVLPLTQDLTYTAISYMWSEEKTTVDIILDGARLAVRTNLYQLLLTLSKSKSSPDLLWADAICINQKDVHERNHQVGLMGKIYSQATNVLVWLGSENEDICKAIWHLRTTSMVHESKSHKTLRSALESLHQVLYESTLPLVVDPSLKRELLLSYFDESNNASRQLLALCTHLYWSRVWIVQEIFLAKVVCIQCANSRLYDLDDLYSRIEFIQNGLKQGESLDQDLEIV</sequence>